<dbReference type="SUPFAM" id="SSF53098">
    <property type="entry name" value="Ribonuclease H-like"/>
    <property type="match status" value="1"/>
</dbReference>
<evidence type="ECO:0000259" key="2">
    <source>
        <dbReference type="Pfam" id="PF21762"/>
    </source>
</evidence>
<dbReference type="GO" id="GO:0003676">
    <property type="term" value="F:nucleic acid binding"/>
    <property type="evidence" value="ECO:0007669"/>
    <property type="project" value="InterPro"/>
</dbReference>
<evidence type="ECO:0000313" key="3">
    <source>
        <dbReference type="EMBL" id="KAK0711091.1"/>
    </source>
</evidence>
<dbReference type="PANTHER" id="PTHR28083">
    <property type="entry name" value="GOOD FOR FULL DBP5 ACTIVITY PROTEIN 2"/>
    <property type="match status" value="1"/>
</dbReference>
<feature type="compositionally biased region" description="Basic and acidic residues" evidence="1">
    <location>
        <begin position="580"/>
        <end position="590"/>
    </location>
</feature>
<name>A0AA40A8D5_9PEZI</name>
<reference evidence="3" key="1">
    <citation type="submission" date="2023-06" db="EMBL/GenBank/DDBJ databases">
        <title>Genome-scale phylogeny and comparative genomics of the fungal order Sordariales.</title>
        <authorList>
            <consortium name="Lawrence Berkeley National Laboratory"/>
            <person name="Hensen N."/>
            <person name="Bonometti L."/>
            <person name="Westerberg I."/>
            <person name="Brannstrom I.O."/>
            <person name="Guillou S."/>
            <person name="Cros-Aarteil S."/>
            <person name="Calhoun S."/>
            <person name="Haridas S."/>
            <person name="Kuo A."/>
            <person name="Mondo S."/>
            <person name="Pangilinan J."/>
            <person name="Riley R."/>
            <person name="Labutti K."/>
            <person name="Andreopoulos B."/>
            <person name="Lipzen A."/>
            <person name="Chen C."/>
            <person name="Yanf M."/>
            <person name="Daum C."/>
            <person name="Ng V."/>
            <person name="Clum A."/>
            <person name="Steindorff A."/>
            <person name="Ohm R."/>
            <person name="Martin F."/>
            <person name="Silar P."/>
            <person name="Natvig D."/>
            <person name="Lalanne C."/>
            <person name="Gautier V."/>
            <person name="Ament-Velasquez S.L."/>
            <person name="Kruys A."/>
            <person name="Hutchinson M.I."/>
            <person name="Powell A.J."/>
            <person name="Barry K."/>
            <person name="Miller A.N."/>
            <person name="Grigoriev I.V."/>
            <person name="Debuchy R."/>
            <person name="Gladieux P."/>
            <person name="Thoren M.H."/>
            <person name="Johannesson H."/>
        </authorList>
    </citation>
    <scope>NUCLEOTIDE SEQUENCE</scope>
    <source>
        <strain evidence="3">SMH4607-1</strain>
    </source>
</reference>
<feature type="domain" description="Gfd2/YDR514C-like C-terminal" evidence="2">
    <location>
        <begin position="346"/>
        <end position="526"/>
    </location>
</feature>
<evidence type="ECO:0000256" key="1">
    <source>
        <dbReference type="SAM" id="MobiDB-lite"/>
    </source>
</evidence>
<comment type="caution">
    <text evidence="3">The sequence shown here is derived from an EMBL/GenBank/DDBJ whole genome shotgun (WGS) entry which is preliminary data.</text>
</comment>
<dbReference type="GO" id="GO:0005634">
    <property type="term" value="C:nucleus"/>
    <property type="evidence" value="ECO:0007669"/>
    <property type="project" value="TreeGrafter"/>
</dbReference>
<feature type="region of interest" description="Disordered" evidence="1">
    <location>
        <begin position="547"/>
        <end position="590"/>
    </location>
</feature>
<feature type="region of interest" description="Disordered" evidence="1">
    <location>
        <begin position="1"/>
        <end position="60"/>
    </location>
</feature>
<dbReference type="PANTHER" id="PTHR28083:SF1">
    <property type="entry name" value="GOOD FOR FULL DBP5 ACTIVITY PROTEIN 2"/>
    <property type="match status" value="1"/>
</dbReference>
<dbReference type="InterPro" id="IPR012337">
    <property type="entry name" value="RNaseH-like_sf"/>
</dbReference>
<keyword evidence="4" id="KW-1185">Reference proteome</keyword>
<evidence type="ECO:0000313" key="4">
    <source>
        <dbReference type="Proteomes" id="UP001172102"/>
    </source>
</evidence>
<feature type="compositionally biased region" description="Basic residues" evidence="1">
    <location>
        <begin position="284"/>
        <end position="299"/>
    </location>
</feature>
<gene>
    <name evidence="3" type="ORF">B0H67DRAFT_646498</name>
</gene>
<dbReference type="Pfam" id="PF21762">
    <property type="entry name" value="DEDDh_C"/>
    <property type="match status" value="1"/>
</dbReference>
<dbReference type="InterPro" id="IPR040151">
    <property type="entry name" value="Gfd2/YDR514C-like"/>
</dbReference>
<protein>
    <recommendedName>
        <fullName evidence="2">Gfd2/YDR514C-like C-terminal domain-containing protein</fullName>
    </recommendedName>
</protein>
<sequence>MGSENLGSLLKDLTGQQEMWEGFHPSDAASSQTKTTSSAMSGGINNPDDSYDSPGDGEDDGYETCGSADMIHGTHSLTIEEYGQTYEEPRNYNLNKARQFISDEPGFVRRATKGEKVNWEKTGLKVGEASKPDTKFTPWTLVVDYLGRFTGKTSAGLASSYFTVEALLGNQLWDFFYLHYPPAYIKNPVFFVPTYQFEHHLKVVNAELDLKLAIPGGSLGDNLKLAFGHDGVPRPRFMGRSTSHDHFEELSDAVPKRNPADKMNKTAIDNFLGTMNAIGQAGHGQKKNKSEKTRKKRAEAHRDWGHSIKRVQRYLGLRKKSAAAEKAKPSLDLSMSMAEEMERSVVFIAIDLEAYEHENNKLTEIGVAILDTAKISNVAPGEGGKKWFDFIDAHHIRVKENAWMRNSTYLAGCPDRFDFGESDVVLLDECAATLDKIINESAIGRPVVLVFHEASSDIRYLNLIGYDINIVPNFVEVVDTREMEQFINRSSNAAKLKSLLDWLDIDSRNLHNAGNDAVYTLQAMISLAIKKRVMSLEKLTEKTSSQKISGHVPFGEFKKKEQQGEGWSSGGEDTDGGEPISRHFGESNNP</sequence>
<dbReference type="Proteomes" id="UP001172102">
    <property type="component" value="Unassembled WGS sequence"/>
</dbReference>
<dbReference type="AlphaFoldDB" id="A0AA40A8D5"/>
<feature type="region of interest" description="Disordered" evidence="1">
    <location>
        <begin position="280"/>
        <end position="302"/>
    </location>
</feature>
<dbReference type="EMBL" id="JAUKUA010000005">
    <property type="protein sequence ID" value="KAK0711091.1"/>
    <property type="molecule type" value="Genomic_DNA"/>
</dbReference>
<dbReference type="InterPro" id="IPR048519">
    <property type="entry name" value="Gfd2/YDR514C-like_C"/>
</dbReference>
<organism evidence="3 4">
    <name type="scientific">Lasiosphaeris hirsuta</name>
    <dbReference type="NCBI Taxonomy" id="260670"/>
    <lineage>
        <taxon>Eukaryota</taxon>
        <taxon>Fungi</taxon>
        <taxon>Dikarya</taxon>
        <taxon>Ascomycota</taxon>
        <taxon>Pezizomycotina</taxon>
        <taxon>Sordariomycetes</taxon>
        <taxon>Sordariomycetidae</taxon>
        <taxon>Sordariales</taxon>
        <taxon>Lasiosphaeriaceae</taxon>
        <taxon>Lasiosphaeris</taxon>
    </lineage>
</organism>
<proteinExistence type="predicted"/>
<feature type="compositionally biased region" description="Low complexity" evidence="1">
    <location>
        <begin position="26"/>
        <end position="41"/>
    </location>
</feature>
<accession>A0AA40A8D5</accession>
<dbReference type="InterPro" id="IPR036397">
    <property type="entry name" value="RNaseH_sf"/>
</dbReference>
<dbReference type="Gene3D" id="3.30.420.10">
    <property type="entry name" value="Ribonuclease H-like superfamily/Ribonuclease H"/>
    <property type="match status" value="1"/>
</dbReference>
<feature type="compositionally biased region" description="Acidic residues" evidence="1">
    <location>
        <begin position="49"/>
        <end position="60"/>
    </location>
</feature>